<proteinExistence type="predicted"/>
<dbReference type="GO" id="GO:0016032">
    <property type="term" value="P:viral process"/>
    <property type="evidence" value="ECO:0007669"/>
    <property type="project" value="InterPro"/>
</dbReference>
<gene>
    <name evidence="1" type="ORF">UFOVP347_10</name>
</gene>
<name>A0A6J5M2J9_9CAUD</name>
<dbReference type="CDD" id="cd22324">
    <property type="entry name" value="Endonuclease_I"/>
    <property type="match status" value="1"/>
</dbReference>
<evidence type="ECO:0000313" key="1">
    <source>
        <dbReference type="EMBL" id="CAB4139266.1"/>
    </source>
</evidence>
<dbReference type="InterPro" id="IPR008029">
    <property type="entry name" value="Phage_T7_Gp3_endoDNaseI"/>
</dbReference>
<sequence>MEGFRSGLEEKIADQLRSAGIEPAFEVVKIPFTKPEKVHHYTADFLLPNGIVVESKGRFVVADRQKHIFVKGQHPKLDLRFVFSNPNARISKTSPTTYAMWCQKNGFLYAAKLVPQAWLAEPYCSVRATAALAFVKAPRK</sequence>
<organism evidence="1">
    <name type="scientific">uncultured Caudovirales phage</name>
    <dbReference type="NCBI Taxonomy" id="2100421"/>
    <lineage>
        <taxon>Viruses</taxon>
        <taxon>Duplodnaviria</taxon>
        <taxon>Heunggongvirae</taxon>
        <taxon>Uroviricota</taxon>
        <taxon>Caudoviricetes</taxon>
        <taxon>Peduoviridae</taxon>
        <taxon>Maltschvirus</taxon>
        <taxon>Maltschvirus maltsch</taxon>
    </lineage>
</organism>
<dbReference type="EMBL" id="LR796356">
    <property type="protein sequence ID" value="CAB4139266.1"/>
    <property type="molecule type" value="Genomic_DNA"/>
</dbReference>
<dbReference type="SUPFAM" id="SSF52980">
    <property type="entry name" value="Restriction endonuclease-like"/>
    <property type="match status" value="1"/>
</dbReference>
<dbReference type="InterPro" id="IPR011335">
    <property type="entry name" value="Restrct_endonuc-II-like"/>
</dbReference>
<dbReference type="GO" id="GO:0008833">
    <property type="term" value="F:deoxyribonuclease IV (phage-T4-induced) activity"/>
    <property type="evidence" value="ECO:0007669"/>
    <property type="project" value="InterPro"/>
</dbReference>
<dbReference type="Gene3D" id="3.40.91.30">
    <property type="match status" value="1"/>
</dbReference>
<keyword evidence="1" id="KW-0540">Nuclease</keyword>
<keyword evidence="1" id="KW-0378">Hydrolase</keyword>
<protein>
    <submittedName>
        <fullName evidence="1">Endonuclease I</fullName>
    </submittedName>
</protein>
<reference evidence="1" key="1">
    <citation type="submission" date="2020-04" db="EMBL/GenBank/DDBJ databases">
        <authorList>
            <person name="Chiriac C."/>
            <person name="Salcher M."/>
            <person name="Ghai R."/>
            <person name="Kavagutti S V."/>
        </authorList>
    </citation>
    <scope>NUCLEOTIDE SEQUENCE</scope>
</reference>
<keyword evidence="1" id="KW-0255">Endonuclease</keyword>
<dbReference type="GO" id="GO:0015074">
    <property type="term" value="P:DNA integration"/>
    <property type="evidence" value="ECO:0007669"/>
    <property type="project" value="InterPro"/>
</dbReference>
<accession>A0A6J5M2J9</accession>
<dbReference type="Pfam" id="PF05367">
    <property type="entry name" value="Phage_endo_I"/>
    <property type="match status" value="1"/>
</dbReference>